<feature type="transmembrane region" description="Helical" evidence="2">
    <location>
        <begin position="288"/>
        <end position="313"/>
    </location>
</feature>
<reference evidence="3 4" key="1">
    <citation type="journal article" date="2014" name="Agronomy (Basel)">
        <title>A Draft Genome Sequence for Ensete ventricosum, the Drought-Tolerant Tree Against Hunger.</title>
        <authorList>
            <person name="Harrison J."/>
            <person name="Moore K.A."/>
            <person name="Paszkiewicz K."/>
            <person name="Jones T."/>
            <person name="Grant M."/>
            <person name="Ambacheew D."/>
            <person name="Muzemil S."/>
            <person name="Studholme D.J."/>
        </authorList>
    </citation>
    <scope>NUCLEOTIDE SEQUENCE [LARGE SCALE GENOMIC DNA]</scope>
</reference>
<protein>
    <submittedName>
        <fullName evidence="3">Uncharacterized protein</fullName>
    </submittedName>
</protein>
<dbReference type="Proteomes" id="UP000287651">
    <property type="component" value="Unassembled WGS sequence"/>
</dbReference>
<feature type="compositionally biased region" description="Polar residues" evidence="1">
    <location>
        <begin position="32"/>
        <end position="50"/>
    </location>
</feature>
<accession>A0A426YUH7</accession>
<dbReference type="AlphaFoldDB" id="A0A426YUH7"/>
<proteinExistence type="predicted"/>
<evidence type="ECO:0000256" key="1">
    <source>
        <dbReference type="SAM" id="MobiDB-lite"/>
    </source>
</evidence>
<feature type="region of interest" description="Disordered" evidence="1">
    <location>
        <begin position="1"/>
        <end position="50"/>
    </location>
</feature>
<keyword evidence="2" id="KW-0472">Membrane</keyword>
<evidence type="ECO:0000256" key="2">
    <source>
        <dbReference type="SAM" id="Phobius"/>
    </source>
</evidence>
<comment type="caution">
    <text evidence="3">The sequence shown here is derived from an EMBL/GenBank/DDBJ whole genome shotgun (WGS) entry which is preliminary data.</text>
</comment>
<dbReference type="EMBL" id="AMZH03010123">
    <property type="protein sequence ID" value="RRT55364.1"/>
    <property type="molecule type" value="Genomic_DNA"/>
</dbReference>
<organism evidence="3 4">
    <name type="scientific">Ensete ventricosum</name>
    <name type="common">Abyssinian banana</name>
    <name type="synonym">Musa ensete</name>
    <dbReference type="NCBI Taxonomy" id="4639"/>
    <lineage>
        <taxon>Eukaryota</taxon>
        <taxon>Viridiplantae</taxon>
        <taxon>Streptophyta</taxon>
        <taxon>Embryophyta</taxon>
        <taxon>Tracheophyta</taxon>
        <taxon>Spermatophyta</taxon>
        <taxon>Magnoliopsida</taxon>
        <taxon>Liliopsida</taxon>
        <taxon>Zingiberales</taxon>
        <taxon>Musaceae</taxon>
        <taxon>Ensete</taxon>
    </lineage>
</organism>
<sequence length="367" mass="41224">MSQERPMPINPGEDGSDQAPSEDTTKRPEPTPSASIHNFSDPDTLSSDSTGSLREQLHLVNQRIDDAYRTLRTKDEHAEGPLRDSPFVQEIQNVPIPSQFHLSMLEAYDDSFDPTKHMKAFYVQMILYDTLDVIIADGALLRSVMGVFDSSMIIFVADSIDGVEVLHADGHRRAIPVIVAVGRHVLDLGHHCLLLAHRIDTYCWNWRKRRRRRETKDRSHLYDSNLVRQSLYHKIVIRETIEMDKKKECNVGEVTGWVREEPEDDGAEDEDERDDMDHVLGHLGSARLLLGGVGLGIVGGEAVMVVVVIVVVVRATALVDYGSAHGLRRRVHGELLRHPCCARRTMHGLDSSLSLSLFSPCLILSLY</sequence>
<evidence type="ECO:0000313" key="3">
    <source>
        <dbReference type="EMBL" id="RRT55364.1"/>
    </source>
</evidence>
<gene>
    <name evidence="3" type="ORF">B296_00016362</name>
</gene>
<keyword evidence="2" id="KW-1133">Transmembrane helix</keyword>
<evidence type="ECO:0000313" key="4">
    <source>
        <dbReference type="Proteomes" id="UP000287651"/>
    </source>
</evidence>
<keyword evidence="2" id="KW-0812">Transmembrane</keyword>
<name>A0A426YUH7_ENSVE</name>